<dbReference type="Gene3D" id="1.20.120.160">
    <property type="entry name" value="HPT domain"/>
    <property type="match status" value="1"/>
</dbReference>
<dbReference type="GO" id="GO:0009927">
    <property type="term" value="F:histidine phosphotransfer kinase activity"/>
    <property type="evidence" value="ECO:0007669"/>
    <property type="project" value="InterPro"/>
</dbReference>
<dbReference type="InterPro" id="IPR045871">
    <property type="entry name" value="AHP1-5/YPD1"/>
</dbReference>
<dbReference type="CDD" id="cd00088">
    <property type="entry name" value="HPT"/>
    <property type="match status" value="1"/>
</dbReference>
<evidence type="ECO:0000259" key="3">
    <source>
        <dbReference type="PROSITE" id="PS50894"/>
    </source>
</evidence>
<feature type="domain" description="HPt" evidence="3">
    <location>
        <begin position="94"/>
        <end position="193"/>
    </location>
</feature>
<reference evidence="4" key="1">
    <citation type="submission" date="2013-11" db="EMBL/GenBank/DDBJ databases">
        <title>Genome sequence of the fusiform rust pathogen reveals effectors for host alternation and coevolution with pine.</title>
        <authorList>
            <consortium name="DOE Joint Genome Institute"/>
            <person name="Smith K."/>
            <person name="Pendleton A."/>
            <person name="Kubisiak T."/>
            <person name="Anderson C."/>
            <person name="Salamov A."/>
            <person name="Aerts A."/>
            <person name="Riley R."/>
            <person name="Clum A."/>
            <person name="Lindquist E."/>
            <person name="Ence D."/>
            <person name="Campbell M."/>
            <person name="Kronenberg Z."/>
            <person name="Feau N."/>
            <person name="Dhillon B."/>
            <person name="Hamelin R."/>
            <person name="Burleigh J."/>
            <person name="Smith J."/>
            <person name="Yandell M."/>
            <person name="Nelson C."/>
            <person name="Grigoriev I."/>
            <person name="Davis J."/>
        </authorList>
    </citation>
    <scope>NUCLEOTIDE SEQUENCE</scope>
    <source>
        <strain evidence="4">G11</strain>
    </source>
</reference>
<dbReference type="InterPro" id="IPR008207">
    <property type="entry name" value="Sig_transdc_His_kin_Hpt_dom"/>
</dbReference>
<organism evidence="4 5">
    <name type="scientific">Cronartium quercuum f. sp. fusiforme G11</name>
    <dbReference type="NCBI Taxonomy" id="708437"/>
    <lineage>
        <taxon>Eukaryota</taxon>
        <taxon>Fungi</taxon>
        <taxon>Dikarya</taxon>
        <taxon>Basidiomycota</taxon>
        <taxon>Pucciniomycotina</taxon>
        <taxon>Pucciniomycetes</taxon>
        <taxon>Pucciniales</taxon>
        <taxon>Coleosporiaceae</taxon>
        <taxon>Cronartium</taxon>
    </lineage>
</organism>
<dbReference type="SUPFAM" id="SSF47226">
    <property type="entry name" value="Histidine-containing phosphotransfer domain, HPT domain"/>
    <property type="match status" value="1"/>
</dbReference>
<evidence type="ECO:0000256" key="1">
    <source>
        <dbReference type="PROSITE-ProRule" id="PRU00110"/>
    </source>
</evidence>
<keyword evidence="5" id="KW-1185">Reference proteome</keyword>
<sequence length="193" mass="21396">MSRVGPTSPLANPPALQQYSSRTPGEGYPFPRVQRQRTNYQQNTVTATPTAVIHIEAPPERLPARSSPPVIDMDVFQQLLAMEDDDVNEQTNCPFSFTKSLVEVYFEDGQGTVEQMECSLSRADYKKVSQLAHFLRGSAASLGVCQVAATCEALELEISSCSSQDSNSLKEKVQAIKLGQLGAKQWFDKFYRQ</sequence>
<comment type="caution">
    <text evidence="4">The sequence shown here is derived from an EMBL/GenBank/DDBJ whole genome shotgun (WGS) entry which is preliminary data.</text>
</comment>
<dbReference type="EMBL" id="MU167292">
    <property type="protein sequence ID" value="KAG0144591.1"/>
    <property type="molecule type" value="Genomic_DNA"/>
</dbReference>
<dbReference type="GO" id="GO:0005737">
    <property type="term" value="C:cytoplasm"/>
    <property type="evidence" value="ECO:0007669"/>
    <property type="project" value="TreeGrafter"/>
</dbReference>
<dbReference type="Proteomes" id="UP000886653">
    <property type="component" value="Unassembled WGS sequence"/>
</dbReference>
<gene>
    <name evidence="4" type="ORF">CROQUDRAFT_47067</name>
</gene>
<evidence type="ECO:0000313" key="4">
    <source>
        <dbReference type="EMBL" id="KAG0144591.1"/>
    </source>
</evidence>
<dbReference type="GO" id="GO:0000160">
    <property type="term" value="P:phosphorelay signal transduction system"/>
    <property type="evidence" value="ECO:0007669"/>
    <property type="project" value="InterPro"/>
</dbReference>
<dbReference type="PANTHER" id="PTHR28242">
    <property type="entry name" value="PHOSPHORELAY INTERMEDIATE PROTEIN YPD1"/>
    <property type="match status" value="1"/>
</dbReference>
<feature type="region of interest" description="Disordered" evidence="2">
    <location>
        <begin position="1"/>
        <end position="31"/>
    </location>
</feature>
<dbReference type="PROSITE" id="PS50894">
    <property type="entry name" value="HPT"/>
    <property type="match status" value="1"/>
</dbReference>
<dbReference type="InterPro" id="IPR036641">
    <property type="entry name" value="HPT_dom_sf"/>
</dbReference>
<dbReference type="Pfam" id="PF01627">
    <property type="entry name" value="Hpt"/>
    <property type="match status" value="1"/>
</dbReference>
<protein>
    <recommendedName>
        <fullName evidence="3">HPt domain-containing protein</fullName>
    </recommendedName>
</protein>
<dbReference type="PANTHER" id="PTHR28242:SF52">
    <property type="entry name" value="PHOSPHORELAY INTERMEDIATE PROTEIN YPD1"/>
    <property type="match status" value="1"/>
</dbReference>
<feature type="modified residue" description="Phosphohistidine" evidence="1">
    <location>
        <position position="133"/>
    </location>
</feature>
<accession>A0A9P6T9Y6</accession>
<proteinExistence type="predicted"/>
<dbReference type="AlphaFoldDB" id="A0A9P6T9Y6"/>
<dbReference type="GO" id="GO:0005634">
    <property type="term" value="C:nucleus"/>
    <property type="evidence" value="ECO:0007669"/>
    <property type="project" value="TreeGrafter"/>
</dbReference>
<dbReference type="GO" id="GO:0043424">
    <property type="term" value="F:protein histidine kinase binding"/>
    <property type="evidence" value="ECO:0007669"/>
    <property type="project" value="InterPro"/>
</dbReference>
<evidence type="ECO:0000256" key="2">
    <source>
        <dbReference type="SAM" id="MobiDB-lite"/>
    </source>
</evidence>
<keyword evidence="1" id="KW-0597">Phosphoprotein</keyword>
<name>A0A9P6T9Y6_9BASI</name>
<dbReference type="OrthoDB" id="1673781at2759"/>
<evidence type="ECO:0000313" key="5">
    <source>
        <dbReference type="Proteomes" id="UP000886653"/>
    </source>
</evidence>